<feature type="transmembrane region" description="Helical" evidence="9">
    <location>
        <begin position="20"/>
        <end position="39"/>
    </location>
</feature>
<comment type="subcellular location">
    <subcellularLocation>
        <location evidence="1">Cell inner membrane</location>
        <topology evidence="1">Multi-pass membrane protein</topology>
    </subcellularLocation>
</comment>
<keyword evidence="7 9" id="KW-0472">Membrane</keyword>
<gene>
    <name evidence="10" type="ordered locus">Teth39_2156</name>
</gene>
<proteinExistence type="inferred from homology"/>
<evidence type="ECO:0000256" key="1">
    <source>
        <dbReference type="ARBA" id="ARBA00004429"/>
    </source>
</evidence>
<keyword evidence="4" id="KW-0997">Cell inner membrane</keyword>
<keyword evidence="5 9" id="KW-0812">Transmembrane</keyword>
<keyword evidence="6 9" id="KW-1133">Transmembrane helix</keyword>
<comment type="similarity">
    <text evidence="8">Belongs to the TsuA/YedE (TC 9.B.102) family.</text>
</comment>
<evidence type="ECO:0000256" key="3">
    <source>
        <dbReference type="ARBA" id="ARBA00022475"/>
    </source>
</evidence>
<protein>
    <submittedName>
        <fullName evidence="10">Uncharacterized protein</fullName>
    </submittedName>
</protein>
<dbReference type="eggNOG" id="COG2391">
    <property type="taxonomic scope" value="Bacteria"/>
</dbReference>
<dbReference type="PANTHER" id="PTHR30574:SF1">
    <property type="entry name" value="SULPHUR TRANSPORT DOMAIN-CONTAINING PROTEIN"/>
    <property type="match status" value="1"/>
</dbReference>
<dbReference type="KEGG" id="tpd:Teth39_2156"/>
<dbReference type="InterPro" id="IPR007272">
    <property type="entry name" value="Sulf_transp_TsuA/YedE"/>
</dbReference>
<accession>B0K7L3</accession>
<evidence type="ECO:0000256" key="9">
    <source>
        <dbReference type="SAM" id="Phobius"/>
    </source>
</evidence>
<keyword evidence="3" id="KW-1003">Cell membrane</keyword>
<dbReference type="GO" id="GO:0005886">
    <property type="term" value="C:plasma membrane"/>
    <property type="evidence" value="ECO:0007669"/>
    <property type="project" value="UniProtKB-SubCell"/>
</dbReference>
<evidence type="ECO:0000256" key="6">
    <source>
        <dbReference type="ARBA" id="ARBA00022989"/>
    </source>
</evidence>
<sequence precursor="true">MKSQEHPLSPLFKKIIKDPWSYWIGAALLALLNIALFAFSGHPWGVTTTFSYWGAWIFKALGGHPETWTYFQNPSHAKALTESVFTNAGSVQNIGIIIGAFLATLLASQFKIKKIKSYRQVIAAILGGLLMGYGARIAFGCNAGAYFSGIPSMSLYGWVWAVFGLIGAWIGSKLLVKYFM</sequence>
<keyword evidence="2" id="KW-0813">Transport</keyword>
<evidence type="ECO:0000256" key="7">
    <source>
        <dbReference type="ARBA" id="ARBA00023136"/>
    </source>
</evidence>
<dbReference type="Proteomes" id="UP000002156">
    <property type="component" value="Chromosome"/>
</dbReference>
<organism evidence="10 11">
    <name type="scientific">Thermoanaerobacter pseudethanolicus (strain ATCC 33223 / 39E)</name>
    <name type="common">Clostridium thermohydrosulfuricum</name>
    <dbReference type="NCBI Taxonomy" id="340099"/>
    <lineage>
        <taxon>Bacteria</taxon>
        <taxon>Bacillati</taxon>
        <taxon>Bacillota</taxon>
        <taxon>Clostridia</taxon>
        <taxon>Thermoanaerobacterales</taxon>
        <taxon>Thermoanaerobacteraceae</taxon>
        <taxon>Thermoanaerobacter</taxon>
    </lineage>
</organism>
<feature type="transmembrane region" description="Helical" evidence="9">
    <location>
        <begin position="90"/>
        <end position="110"/>
    </location>
</feature>
<feature type="transmembrane region" description="Helical" evidence="9">
    <location>
        <begin position="155"/>
        <end position="176"/>
    </location>
</feature>
<dbReference type="HOGENOM" id="CLU_041737_3_0_9"/>
<dbReference type="Pfam" id="PF04143">
    <property type="entry name" value="Sulf_transp"/>
    <property type="match status" value="1"/>
</dbReference>
<dbReference type="STRING" id="340099.Teth39_2156"/>
<feature type="transmembrane region" description="Helical" evidence="9">
    <location>
        <begin position="122"/>
        <end position="149"/>
    </location>
</feature>
<evidence type="ECO:0000256" key="5">
    <source>
        <dbReference type="ARBA" id="ARBA00022692"/>
    </source>
</evidence>
<dbReference type="PANTHER" id="PTHR30574">
    <property type="entry name" value="INNER MEMBRANE PROTEIN YEDE"/>
    <property type="match status" value="1"/>
</dbReference>
<reference evidence="11" key="1">
    <citation type="submission" date="2008-01" db="EMBL/GenBank/DDBJ databases">
        <title>Complete sequence of Thermoanaerobacter pseudethanolicus 39E.</title>
        <authorList>
            <person name="Copeland A."/>
            <person name="Lucas S."/>
            <person name="Lapidus A."/>
            <person name="Barry K."/>
            <person name="Glavina del Rio T."/>
            <person name="Dalin E."/>
            <person name="Tice H."/>
            <person name="Pitluck S."/>
            <person name="Bruce D."/>
            <person name="Goodwin L."/>
            <person name="Saunders E."/>
            <person name="Brettin T."/>
            <person name="Detter J.C."/>
            <person name="Han C."/>
            <person name="Schmutz J."/>
            <person name="Larimer F."/>
            <person name="Land M."/>
            <person name="Hauser L."/>
            <person name="Kyrpides N."/>
            <person name="Lykidis A."/>
            <person name="Hemme C."/>
            <person name="Fields M.W."/>
            <person name="He Z."/>
            <person name="Zhou J."/>
            <person name="Richardson P."/>
        </authorList>
    </citation>
    <scope>NUCLEOTIDE SEQUENCE [LARGE SCALE GENOMIC DNA]</scope>
    <source>
        <strain evidence="11">ATCC 33223 / DSM 2355 / 39E</strain>
    </source>
</reference>
<evidence type="ECO:0000313" key="10">
    <source>
        <dbReference type="EMBL" id="ABY95779.1"/>
    </source>
</evidence>
<dbReference type="RefSeq" id="WP_003867362.1">
    <property type="nucleotide sequence ID" value="NC_010321.1"/>
</dbReference>
<dbReference type="AlphaFoldDB" id="B0K7L3"/>
<dbReference type="EMBL" id="CP000924">
    <property type="protein sequence ID" value="ABY95779.1"/>
    <property type="molecule type" value="Genomic_DNA"/>
</dbReference>
<evidence type="ECO:0000313" key="11">
    <source>
        <dbReference type="Proteomes" id="UP000002156"/>
    </source>
</evidence>
<evidence type="ECO:0000256" key="2">
    <source>
        <dbReference type="ARBA" id="ARBA00022448"/>
    </source>
</evidence>
<name>B0K7L3_THEP3</name>
<evidence type="ECO:0000256" key="8">
    <source>
        <dbReference type="ARBA" id="ARBA00035655"/>
    </source>
</evidence>
<keyword evidence="11" id="KW-1185">Reference proteome</keyword>
<evidence type="ECO:0000256" key="4">
    <source>
        <dbReference type="ARBA" id="ARBA00022519"/>
    </source>
</evidence>